<evidence type="ECO:0008006" key="7">
    <source>
        <dbReference type="Google" id="ProtNLM"/>
    </source>
</evidence>
<dbReference type="GO" id="GO:0030170">
    <property type="term" value="F:pyridoxal phosphate binding"/>
    <property type="evidence" value="ECO:0007669"/>
    <property type="project" value="InterPro"/>
</dbReference>
<keyword evidence="5" id="KW-0456">Lyase</keyword>
<sequence>MTNSKVLNLTSPEASPFKNTNQIKKPASILPKCVISWDYLALCLGLAPMPRPGPYASAWPLCLGLAPLPRPGILCSVVSTMDILPYNLEGLPATREFLLKVTDILLDFVKETNDRDKKVLEFHHPADMWKLLDLEIPERGLTLQQLIDDCSKTLRYQVRTGHPRFFNQLSCGLDLVSMAGEWLTATANTNMFTYEIAPVFILMEHVVMEKMREVIGFKGGDSILAPGGSVSNLYAFLAARHKMFPYYKEKGLSSIPGQLVMYTSDQVRNIKSCHYSVKSCASVGGLGTDNCIEVPSDERGRMIPEELERLVLERKSRGHIPFFVNATSGTTVLGAFDPLEPIADICQKYRMWLHVDVSGSRRWGGEIGLLFLLKPASIVPRGGLPSVGAVPLNLSRASGVQPAYPDTCVMVRVCLLQAAWGGGLLLSRKYRHPRLTGIERADSVTWNPHKLMGTLLQCSTIHFKEDGLLLSCNQMSADYLFMQDKLYDVRYDTGDKVIQCGRHNDIFKLWLQWRAKGTEGFEKHMDRLMDLTAYMVRKIKSMPDKFHLILEPECVNVSFWYVPTRLRPMPHGKEKEKLLGEITPVLKGRMMQAGTLMVGYQPDDRRPNFFRNIISSAAVTEADVDFLLTEMDRLGHDL</sequence>
<dbReference type="Pfam" id="PF00282">
    <property type="entry name" value="Pyridoxal_deC"/>
    <property type="match status" value="2"/>
</dbReference>
<evidence type="ECO:0000256" key="1">
    <source>
        <dbReference type="ARBA" id="ARBA00001933"/>
    </source>
</evidence>
<dbReference type="SUPFAM" id="SSF53383">
    <property type="entry name" value="PLP-dependent transferases"/>
    <property type="match status" value="1"/>
</dbReference>
<dbReference type="Gene3D" id="3.90.1150.170">
    <property type="match status" value="2"/>
</dbReference>
<dbReference type="InterPro" id="IPR015424">
    <property type="entry name" value="PyrdxlP-dep_Trfase"/>
</dbReference>
<keyword evidence="4" id="KW-0663">Pyridoxal phosphate</keyword>
<dbReference type="InterPro" id="IPR021115">
    <property type="entry name" value="Pyridoxal-P_BS"/>
</dbReference>
<dbReference type="PROSITE" id="PS00392">
    <property type="entry name" value="DDC_GAD_HDC_YDC"/>
    <property type="match status" value="1"/>
</dbReference>
<dbReference type="CDD" id="cd06450">
    <property type="entry name" value="DOPA_deC_like"/>
    <property type="match status" value="1"/>
</dbReference>
<dbReference type="AlphaFoldDB" id="A0A7R9HJ93"/>
<evidence type="ECO:0000256" key="3">
    <source>
        <dbReference type="ARBA" id="ARBA00022793"/>
    </source>
</evidence>
<accession>A0A7R9HJ93</accession>
<proteinExistence type="inferred from homology"/>
<dbReference type="GO" id="GO:0004351">
    <property type="term" value="F:glutamate decarboxylase activity"/>
    <property type="evidence" value="ECO:0007669"/>
    <property type="project" value="TreeGrafter"/>
</dbReference>
<dbReference type="Gene3D" id="3.40.640.10">
    <property type="entry name" value="Type I PLP-dependent aspartate aminotransferase-like (Major domain)"/>
    <property type="match status" value="2"/>
</dbReference>
<comment type="similarity">
    <text evidence="2">Belongs to the group II decarboxylase family.</text>
</comment>
<evidence type="ECO:0000256" key="4">
    <source>
        <dbReference type="ARBA" id="ARBA00022898"/>
    </source>
</evidence>
<name>A0A7R9HJ93_9NEOP</name>
<comment type="cofactor">
    <cofactor evidence="1">
        <name>pyridoxal 5'-phosphate</name>
        <dbReference type="ChEBI" id="CHEBI:597326"/>
    </cofactor>
</comment>
<dbReference type="EMBL" id="OB792773">
    <property type="protein sequence ID" value="CAD7424288.1"/>
    <property type="molecule type" value="Genomic_DNA"/>
</dbReference>
<dbReference type="PANTHER" id="PTHR45677:SF10">
    <property type="entry name" value="GLUTAMATE DECARBOXYLASE"/>
    <property type="match status" value="1"/>
</dbReference>
<dbReference type="PANTHER" id="PTHR45677">
    <property type="entry name" value="GLUTAMATE DECARBOXYLASE-RELATED"/>
    <property type="match status" value="1"/>
</dbReference>
<gene>
    <name evidence="6" type="ORF">TMSB3V08_LOCUS1245</name>
</gene>
<evidence type="ECO:0000256" key="5">
    <source>
        <dbReference type="ARBA" id="ARBA00023239"/>
    </source>
</evidence>
<reference evidence="6" key="1">
    <citation type="submission" date="2020-11" db="EMBL/GenBank/DDBJ databases">
        <authorList>
            <person name="Tran Van P."/>
        </authorList>
    </citation>
    <scope>NUCLEOTIDE SEQUENCE</scope>
</reference>
<evidence type="ECO:0000256" key="2">
    <source>
        <dbReference type="ARBA" id="ARBA00009533"/>
    </source>
</evidence>
<dbReference type="GO" id="GO:0005737">
    <property type="term" value="C:cytoplasm"/>
    <property type="evidence" value="ECO:0007669"/>
    <property type="project" value="TreeGrafter"/>
</dbReference>
<dbReference type="InterPro" id="IPR015421">
    <property type="entry name" value="PyrdxlP-dep_Trfase_major"/>
</dbReference>
<dbReference type="GO" id="GO:0009449">
    <property type="term" value="P:gamma-aminobutyric acid biosynthetic process"/>
    <property type="evidence" value="ECO:0007669"/>
    <property type="project" value="TreeGrafter"/>
</dbReference>
<evidence type="ECO:0000313" key="6">
    <source>
        <dbReference type="EMBL" id="CAD7424288.1"/>
    </source>
</evidence>
<organism evidence="6">
    <name type="scientific">Timema monikensis</name>
    <dbReference type="NCBI Taxonomy" id="170555"/>
    <lineage>
        <taxon>Eukaryota</taxon>
        <taxon>Metazoa</taxon>
        <taxon>Ecdysozoa</taxon>
        <taxon>Arthropoda</taxon>
        <taxon>Hexapoda</taxon>
        <taxon>Insecta</taxon>
        <taxon>Pterygota</taxon>
        <taxon>Neoptera</taxon>
        <taxon>Polyneoptera</taxon>
        <taxon>Phasmatodea</taxon>
        <taxon>Timematodea</taxon>
        <taxon>Timematoidea</taxon>
        <taxon>Timematidae</taxon>
        <taxon>Timema</taxon>
    </lineage>
</organism>
<keyword evidence="3" id="KW-0210">Decarboxylase</keyword>
<dbReference type="InterPro" id="IPR002129">
    <property type="entry name" value="PyrdxlP-dep_de-COase"/>
</dbReference>
<protein>
    <recommendedName>
        <fullName evidence="7">Glutamate decarboxylase</fullName>
    </recommendedName>
</protein>